<dbReference type="EMBL" id="ATCN01000138">
    <property type="protein sequence ID" value="EPR79722.1"/>
    <property type="molecule type" value="Genomic_DNA"/>
</dbReference>
<evidence type="ECO:0000256" key="4">
    <source>
        <dbReference type="ARBA" id="ARBA00022490"/>
    </source>
</evidence>
<evidence type="ECO:0000313" key="11">
    <source>
        <dbReference type="EMBL" id="EPR79722.1"/>
    </source>
</evidence>
<dbReference type="GO" id="GO:0007020">
    <property type="term" value="P:microtubule nucleation"/>
    <property type="evidence" value="ECO:0007669"/>
    <property type="project" value="InterPro"/>
</dbReference>
<dbReference type="InterPro" id="IPR008280">
    <property type="entry name" value="Tub_FtsZ_C"/>
</dbReference>
<dbReference type="InterPro" id="IPR002454">
    <property type="entry name" value="Gamma_tubulin"/>
</dbReference>
<evidence type="ECO:0000256" key="3">
    <source>
        <dbReference type="ARBA" id="ARBA00018848"/>
    </source>
</evidence>
<dbReference type="InterPro" id="IPR018316">
    <property type="entry name" value="Tubulin/FtsZ_2-layer-sand-dom"/>
</dbReference>
<evidence type="ECO:0000256" key="2">
    <source>
        <dbReference type="ARBA" id="ARBA00009636"/>
    </source>
</evidence>
<dbReference type="Pfam" id="PF03953">
    <property type="entry name" value="Tubulin_C"/>
    <property type="match status" value="1"/>
</dbReference>
<feature type="domain" description="Tubulin/FtsZ 2-layer sandwich" evidence="10">
    <location>
        <begin position="1"/>
        <end position="116"/>
    </location>
</feature>
<evidence type="ECO:0000256" key="8">
    <source>
        <dbReference type="ARBA" id="ARBA00023212"/>
    </source>
</evidence>
<keyword evidence="12" id="KW-1185">Reference proteome</keyword>
<evidence type="ECO:0000256" key="6">
    <source>
        <dbReference type="ARBA" id="ARBA00022741"/>
    </source>
</evidence>
<dbReference type="InterPro" id="IPR023123">
    <property type="entry name" value="Tubulin_C"/>
</dbReference>
<dbReference type="SUPFAM" id="SSF55307">
    <property type="entry name" value="Tubulin C-terminal domain-like"/>
    <property type="match status" value="1"/>
</dbReference>
<keyword evidence="4" id="KW-0963">Cytoplasm</keyword>
<gene>
    <name evidence="11" type="ORF">SLOPH_2699</name>
</gene>
<dbReference type="GO" id="GO:0031122">
    <property type="term" value="P:cytoplasmic microtubule organization"/>
    <property type="evidence" value="ECO:0007669"/>
    <property type="project" value="InterPro"/>
</dbReference>
<reference evidence="12" key="1">
    <citation type="journal article" date="2013" name="PLoS Genet.">
        <title>The genome of Spraguea lophii and the basis of host-microsporidian interactions.</title>
        <authorList>
            <person name="Campbell S.E."/>
            <person name="Williams T.A."/>
            <person name="Yousuf A."/>
            <person name="Soanes D.M."/>
            <person name="Paszkiewicz K.H."/>
            <person name="Williams B.A.P."/>
        </authorList>
    </citation>
    <scope>NUCLEOTIDE SEQUENCE [LARGE SCALE GENOMIC DNA]</scope>
    <source>
        <strain evidence="12">42_110</strain>
    </source>
</reference>
<dbReference type="OrthoDB" id="10249382at2759"/>
<dbReference type="Gene3D" id="3.30.1330.20">
    <property type="entry name" value="Tubulin/FtsZ, C-terminal domain"/>
    <property type="match status" value="1"/>
</dbReference>
<dbReference type="HOGENOM" id="CLU_1598545_0_0_1"/>
<dbReference type="AlphaFoldDB" id="S7WDA6"/>
<proteinExistence type="inferred from homology"/>
<dbReference type="GO" id="GO:0000930">
    <property type="term" value="C:gamma-tubulin complex"/>
    <property type="evidence" value="ECO:0007669"/>
    <property type="project" value="InterPro"/>
</dbReference>
<dbReference type="Proteomes" id="UP000014978">
    <property type="component" value="Unassembled WGS sequence"/>
</dbReference>
<dbReference type="GO" id="GO:0005816">
    <property type="term" value="C:spindle pole body"/>
    <property type="evidence" value="ECO:0007669"/>
    <property type="project" value="UniProtKB-SubCell"/>
</dbReference>
<evidence type="ECO:0000256" key="1">
    <source>
        <dbReference type="ARBA" id="ARBA00004317"/>
    </source>
</evidence>
<dbReference type="PRINTS" id="PR01164">
    <property type="entry name" value="GAMMATUBULIN"/>
</dbReference>
<dbReference type="VEuPathDB" id="MicrosporidiaDB:SLOPH_2699"/>
<comment type="caution">
    <text evidence="11">The sequence shown here is derived from an EMBL/GenBank/DDBJ whole genome shotgun (WGS) entry which is preliminary data.</text>
</comment>
<evidence type="ECO:0000313" key="12">
    <source>
        <dbReference type="Proteomes" id="UP000014978"/>
    </source>
</evidence>
<dbReference type="PANTHER" id="PTHR11588">
    <property type="entry name" value="TUBULIN"/>
    <property type="match status" value="1"/>
</dbReference>
<dbReference type="GO" id="GO:0005525">
    <property type="term" value="F:GTP binding"/>
    <property type="evidence" value="ECO:0007669"/>
    <property type="project" value="UniProtKB-KW"/>
</dbReference>
<evidence type="ECO:0000256" key="5">
    <source>
        <dbReference type="ARBA" id="ARBA00022701"/>
    </source>
</evidence>
<dbReference type="GO" id="GO:0005874">
    <property type="term" value="C:microtubule"/>
    <property type="evidence" value="ECO:0007669"/>
    <property type="project" value="UniProtKB-KW"/>
</dbReference>
<sequence length="167" mass="19203">SYTPFISPENRILRKSNCSDIMQRLLLHKTKMASFELSKTQSIISALNIFSGVENPSELQTTIIRTFDKDTLKFVPWMPPSFHAVIAPNPTISHNRVSALSLTNTTATANLIKKISEQYDKLKKRNAFIDMYKRFNEDLSMFDESREVVQNVINEYENAELASYTFN</sequence>
<accession>S7WDA6</accession>
<evidence type="ECO:0000256" key="7">
    <source>
        <dbReference type="ARBA" id="ARBA00023134"/>
    </source>
</evidence>
<comment type="subcellular location">
    <subcellularLocation>
        <location evidence="1">Cytoplasm</location>
        <location evidence="1">Cytoskeleton</location>
        <location evidence="1">Microtubule organizing center</location>
        <location evidence="1">Spindle pole body</location>
    </subcellularLocation>
</comment>
<keyword evidence="5" id="KW-0493">Microtubule</keyword>
<dbReference type="STRING" id="1358809.S7WDA6"/>
<dbReference type="InParanoid" id="S7WDA6"/>
<dbReference type="InterPro" id="IPR000217">
    <property type="entry name" value="Tubulin"/>
</dbReference>
<keyword evidence="8" id="KW-0206">Cytoskeleton</keyword>
<dbReference type="OMA" id="ICRRNID"/>
<name>S7WDA6_SPRLO</name>
<evidence type="ECO:0000256" key="9">
    <source>
        <dbReference type="ARBA" id="ARBA00033229"/>
    </source>
</evidence>
<dbReference type="InterPro" id="IPR037103">
    <property type="entry name" value="Tubulin/FtsZ-like_C"/>
</dbReference>
<feature type="non-terminal residue" evidence="11">
    <location>
        <position position="1"/>
    </location>
</feature>
<keyword evidence="6" id="KW-0547">Nucleotide-binding</keyword>
<evidence type="ECO:0000259" key="10">
    <source>
        <dbReference type="Pfam" id="PF03953"/>
    </source>
</evidence>
<keyword evidence="7" id="KW-0342">GTP-binding</keyword>
<comment type="similarity">
    <text evidence="2">Belongs to the tubulin family.</text>
</comment>
<organism evidence="11 12">
    <name type="scientific">Spraguea lophii (strain 42_110)</name>
    <name type="common">Microsporidian parasite</name>
    <dbReference type="NCBI Taxonomy" id="1358809"/>
    <lineage>
        <taxon>Eukaryota</taxon>
        <taxon>Fungi</taxon>
        <taxon>Fungi incertae sedis</taxon>
        <taxon>Microsporidia</taxon>
        <taxon>Spragueidae</taxon>
        <taxon>Spraguea</taxon>
    </lineage>
</organism>
<dbReference type="Gene3D" id="1.10.287.600">
    <property type="entry name" value="Helix hairpin bin"/>
    <property type="match status" value="1"/>
</dbReference>
<protein>
    <recommendedName>
        <fullName evidence="3">Tubulin gamma chain</fullName>
    </recommendedName>
    <alternativeName>
        <fullName evidence="9">Gamma-tubulin</fullName>
    </alternativeName>
</protein>
<dbReference type="FunFam" id="1.10.287.600:FF:000004">
    <property type="entry name" value="Tubulin gamma chain"/>
    <property type="match status" value="1"/>
</dbReference>